<sequence>MNDPGSTVSIGKVYPSPEAALDGISQGVTVLIGGFAGLGSPKNLLGALRDSGVGDLTCICQGAWPQSPEVMDVSELVANGQVKKLITPLAMYPGSGGVVEARWLSGELEIEAIPPGVLAERLRAGGAGIAGLFLPAVPGSRFQSDKEARTFGGQDFVFETGLRADFSLLRAEEADTLGNLIYRGSHRNWNPVMAMAGRISIAEVALIHEPGGIDPEVVITPGIFVNRVVQAN</sequence>
<dbReference type="InterPro" id="IPR012792">
    <property type="entry name" value="3-oxoacid_CoA-transf_A"/>
</dbReference>
<dbReference type="InterPro" id="IPR004165">
    <property type="entry name" value="CoA_trans_fam_I"/>
</dbReference>
<dbReference type="Pfam" id="PF01144">
    <property type="entry name" value="CoA_trans"/>
    <property type="match status" value="1"/>
</dbReference>
<dbReference type="PANTHER" id="PTHR13707">
    <property type="entry name" value="KETOACID-COENZYME A TRANSFERASE"/>
    <property type="match status" value="1"/>
</dbReference>
<dbReference type="AlphaFoldDB" id="A0A382ETV2"/>
<keyword evidence="1" id="KW-0808">Transferase</keyword>
<evidence type="ECO:0008006" key="3">
    <source>
        <dbReference type="Google" id="ProtNLM"/>
    </source>
</evidence>
<dbReference type="GO" id="GO:0008410">
    <property type="term" value="F:CoA-transferase activity"/>
    <property type="evidence" value="ECO:0007669"/>
    <property type="project" value="InterPro"/>
</dbReference>
<gene>
    <name evidence="2" type="ORF">METZ01_LOCUS206237</name>
</gene>
<dbReference type="SMART" id="SM00882">
    <property type="entry name" value="CoA_trans"/>
    <property type="match status" value="1"/>
</dbReference>
<dbReference type="NCBIfam" id="TIGR02429">
    <property type="entry name" value="pcaI_scoA_fam"/>
    <property type="match status" value="1"/>
</dbReference>
<name>A0A382ETV2_9ZZZZ</name>
<reference evidence="2" key="1">
    <citation type="submission" date="2018-05" db="EMBL/GenBank/DDBJ databases">
        <authorList>
            <person name="Lanie J.A."/>
            <person name="Ng W.-L."/>
            <person name="Kazmierczak K.M."/>
            <person name="Andrzejewski T.M."/>
            <person name="Davidsen T.M."/>
            <person name="Wayne K.J."/>
            <person name="Tettelin H."/>
            <person name="Glass J.I."/>
            <person name="Rusch D."/>
            <person name="Podicherti R."/>
            <person name="Tsui H.-C.T."/>
            <person name="Winkler M.E."/>
        </authorList>
    </citation>
    <scope>NUCLEOTIDE SEQUENCE</scope>
</reference>
<accession>A0A382ETV2</accession>
<dbReference type="SUPFAM" id="SSF100950">
    <property type="entry name" value="NagB/RpiA/CoA transferase-like"/>
    <property type="match status" value="1"/>
</dbReference>
<dbReference type="Gene3D" id="3.40.1080.10">
    <property type="entry name" value="Glutaconate Coenzyme A-transferase"/>
    <property type="match status" value="1"/>
</dbReference>
<dbReference type="PANTHER" id="PTHR13707:SF60">
    <property type="entry name" value="ACETATE COA-TRANSFERASE SUBUNIT ALPHA"/>
    <property type="match status" value="1"/>
</dbReference>
<dbReference type="InterPro" id="IPR037171">
    <property type="entry name" value="NagB/RpiA_transferase-like"/>
</dbReference>
<protein>
    <recommendedName>
        <fullName evidence="3">3-oxoacid CoA-transferase subunit A</fullName>
    </recommendedName>
</protein>
<organism evidence="2">
    <name type="scientific">marine metagenome</name>
    <dbReference type="NCBI Taxonomy" id="408172"/>
    <lineage>
        <taxon>unclassified sequences</taxon>
        <taxon>metagenomes</taxon>
        <taxon>ecological metagenomes</taxon>
    </lineage>
</organism>
<dbReference type="EMBL" id="UINC01045975">
    <property type="protein sequence ID" value="SVB53383.1"/>
    <property type="molecule type" value="Genomic_DNA"/>
</dbReference>
<proteinExistence type="predicted"/>
<evidence type="ECO:0000256" key="1">
    <source>
        <dbReference type="ARBA" id="ARBA00022679"/>
    </source>
</evidence>
<evidence type="ECO:0000313" key="2">
    <source>
        <dbReference type="EMBL" id="SVB53383.1"/>
    </source>
</evidence>